<evidence type="ECO:0000256" key="1">
    <source>
        <dbReference type="SAM" id="Phobius"/>
    </source>
</evidence>
<dbReference type="RefSeq" id="WP_006088982.1">
    <property type="nucleotide sequence ID" value="NZ_AOHW01000022.1"/>
</dbReference>
<feature type="transmembrane region" description="Helical" evidence="1">
    <location>
        <begin position="248"/>
        <end position="265"/>
    </location>
</feature>
<comment type="caution">
    <text evidence="2">The sequence shown here is derived from an EMBL/GenBank/DDBJ whole genome shotgun (WGS) entry which is preliminary data.</text>
</comment>
<dbReference type="eggNOG" id="arCOG04662">
    <property type="taxonomic scope" value="Archaea"/>
</dbReference>
<feature type="transmembrane region" description="Helical" evidence="1">
    <location>
        <begin position="334"/>
        <end position="354"/>
    </location>
</feature>
<dbReference type="EMBL" id="AOHW01000022">
    <property type="protein sequence ID" value="ELY42825.1"/>
    <property type="molecule type" value="Genomic_DNA"/>
</dbReference>
<feature type="transmembrane region" description="Helical" evidence="1">
    <location>
        <begin position="38"/>
        <end position="56"/>
    </location>
</feature>
<reference evidence="2 3" key="1">
    <citation type="journal article" date="2014" name="PLoS Genet.">
        <title>Phylogenetically driven sequencing of extremely halophilic archaea reveals strategies for static and dynamic osmo-response.</title>
        <authorList>
            <person name="Becker E.A."/>
            <person name="Seitzer P.M."/>
            <person name="Tritt A."/>
            <person name="Larsen D."/>
            <person name="Krusor M."/>
            <person name="Yao A.I."/>
            <person name="Wu D."/>
            <person name="Madern D."/>
            <person name="Eisen J.A."/>
            <person name="Darling A.E."/>
            <person name="Facciotti M.T."/>
        </authorList>
    </citation>
    <scope>NUCLEOTIDE SEQUENCE [LARGE SCALE GENOMIC DNA]</scope>
    <source>
        <strain evidence="2 3">GA33</strain>
    </source>
</reference>
<protein>
    <submittedName>
        <fullName evidence="2">Uncharacterized protein</fullName>
    </submittedName>
</protein>
<dbReference type="PATRIC" id="fig|1114856.3.peg.1212"/>
<keyword evidence="1" id="KW-0472">Membrane</keyword>
<feature type="transmembrane region" description="Helical" evidence="1">
    <location>
        <begin position="277"/>
        <end position="295"/>
    </location>
</feature>
<organism evidence="2 3">
    <name type="scientific">Natronorubrum tibetense GA33</name>
    <dbReference type="NCBI Taxonomy" id="1114856"/>
    <lineage>
        <taxon>Archaea</taxon>
        <taxon>Methanobacteriati</taxon>
        <taxon>Methanobacteriota</taxon>
        <taxon>Stenosarchaea group</taxon>
        <taxon>Halobacteria</taxon>
        <taxon>Halobacteriales</taxon>
        <taxon>Natrialbaceae</taxon>
        <taxon>Natronorubrum</taxon>
    </lineage>
</organism>
<gene>
    <name evidence="2" type="ORF">C496_05812</name>
</gene>
<dbReference type="Proteomes" id="UP000011599">
    <property type="component" value="Unassembled WGS sequence"/>
</dbReference>
<dbReference type="STRING" id="1114856.GCA_000383975_01123"/>
<feature type="transmembrane region" description="Helical" evidence="1">
    <location>
        <begin position="88"/>
        <end position="106"/>
    </location>
</feature>
<keyword evidence="1" id="KW-1133">Transmembrane helix</keyword>
<dbReference type="OrthoDB" id="313603at2157"/>
<accession>L9W042</accession>
<proteinExistence type="predicted"/>
<sequence>MPTRAFHGQRTNALLSWVAVAIVLAVGGWALLEGLVHETLFAATVVAIALVPAAVLGSKRAALPWEVTVAAVVPLLAATIAPDLWTRQIVLYAGAAALALALTLEVHGLTEVQFERWLAVAFVTMLAAAIAATWATLTWAQDLVAGTSIIASNAEVMWLLIAATAAGLFAGVCFDLYYRGFPGEELVSAPVDGIDEERFAIRSGIDDYPSLEERLPVSATVQWWLVQTLRAGLAAMVAYALLTFDTGTVTNVAPMLAITFIPTLLRRRYGLPFDSGLVLWITLVVTLHAAGSFYIYERSFWWHNVTHPLSATLVGAVGYVVIRSLDELREEIHLPPVLVPGFVVLFVLSFGVFWEIGEFAQDIVADYAGIQMPLAQHGLDDTMTDIVFNTLGAIIVAVWGLPYLTDLTDAVTDRLEEWGGLNR</sequence>
<dbReference type="eggNOG" id="arCOG04663">
    <property type="taxonomic scope" value="Archaea"/>
</dbReference>
<evidence type="ECO:0000313" key="3">
    <source>
        <dbReference type="Proteomes" id="UP000011599"/>
    </source>
</evidence>
<feature type="transmembrane region" description="Helical" evidence="1">
    <location>
        <begin position="118"/>
        <end position="137"/>
    </location>
</feature>
<keyword evidence="3" id="KW-1185">Reference proteome</keyword>
<name>L9W042_9EURY</name>
<evidence type="ECO:0000313" key="2">
    <source>
        <dbReference type="EMBL" id="ELY42825.1"/>
    </source>
</evidence>
<dbReference type="AlphaFoldDB" id="L9W042"/>
<dbReference type="InterPro" id="IPR014509">
    <property type="entry name" value="YjdF-like"/>
</dbReference>
<feature type="transmembrane region" description="Helical" evidence="1">
    <location>
        <begin position="301"/>
        <end position="322"/>
    </location>
</feature>
<feature type="transmembrane region" description="Helical" evidence="1">
    <location>
        <begin position="386"/>
        <end position="404"/>
    </location>
</feature>
<feature type="transmembrane region" description="Helical" evidence="1">
    <location>
        <begin position="12"/>
        <end position="32"/>
    </location>
</feature>
<feature type="transmembrane region" description="Helical" evidence="1">
    <location>
        <begin position="63"/>
        <end position="82"/>
    </location>
</feature>
<keyword evidence="1" id="KW-0812">Transmembrane</keyword>
<feature type="transmembrane region" description="Helical" evidence="1">
    <location>
        <begin position="157"/>
        <end position="178"/>
    </location>
</feature>
<dbReference type="Pfam" id="PF09997">
    <property type="entry name" value="DUF2238"/>
    <property type="match status" value="1"/>
</dbReference>